<feature type="compositionally biased region" description="Gly residues" evidence="1">
    <location>
        <begin position="542"/>
        <end position="571"/>
    </location>
</feature>
<feature type="compositionally biased region" description="Low complexity" evidence="1">
    <location>
        <begin position="213"/>
        <end position="222"/>
    </location>
</feature>
<accession>A0A8S1JEF7</accession>
<feature type="compositionally biased region" description="Basic and acidic residues" evidence="1">
    <location>
        <begin position="632"/>
        <end position="642"/>
    </location>
</feature>
<feature type="region of interest" description="Disordered" evidence="1">
    <location>
        <begin position="503"/>
        <end position="650"/>
    </location>
</feature>
<feature type="compositionally biased region" description="Gly residues" evidence="1">
    <location>
        <begin position="503"/>
        <end position="533"/>
    </location>
</feature>
<keyword evidence="3" id="KW-1185">Reference proteome</keyword>
<organism evidence="2 3">
    <name type="scientific">Ostreobium quekettii</name>
    <dbReference type="NCBI Taxonomy" id="121088"/>
    <lineage>
        <taxon>Eukaryota</taxon>
        <taxon>Viridiplantae</taxon>
        <taxon>Chlorophyta</taxon>
        <taxon>core chlorophytes</taxon>
        <taxon>Ulvophyceae</taxon>
        <taxon>TCBD clade</taxon>
        <taxon>Bryopsidales</taxon>
        <taxon>Ostreobineae</taxon>
        <taxon>Ostreobiaceae</taxon>
        <taxon>Ostreobium</taxon>
    </lineage>
</organism>
<evidence type="ECO:0000313" key="2">
    <source>
        <dbReference type="EMBL" id="CAD7704117.1"/>
    </source>
</evidence>
<name>A0A8S1JEF7_9CHLO</name>
<evidence type="ECO:0000313" key="3">
    <source>
        <dbReference type="Proteomes" id="UP000708148"/>
    </source>
</evidence>
<dbReference type="Proteomes" id="UP000708148">
    <property type="component" value="Unassembled WGS sequence"/>
</dbReference>
<feature type="region of interest" description="Disordered" evidence="1">
    <location>
        <begin position="1"/>
        <end position="76"/>
    </location>
</feature>
<dbReference type="AlphaFoldDB" id="A0A8S1JEF7"/>
<feature type="compositionally biased region" description="Polar residues" evidence="1">
    <location>
        <begin position="47"/>
        <end position="56"/>
    </location>
</feature>
<comment type="caution">
    <text evidence="2">The sequence shown here is derived from an EMBL/GenBank/DDBJ whole genome shotgun (WGS) entry which is preliminary data.</text>
</comment>
<protein>
    <submittedName>
        <fullName evidence="2">Uncharacterized protein</fullName>
    </submittedName>
</protein>
<feature type="compositionally biased region" description="Low complexity" evidence="1">
    <location>
        <begin position="595"/>
        <end position="604"/>
    </location>
</feature>
<proteinExistence type="predicted"/>
<gene>
    <name evidence="2" type="ORF">OSTQU699_LOCUS9474</name>
</gene>
<sequence>MDGRSSKDGSGYDSAQSTSEKDEFQDADEAPDTGCQSPRDTSEPHSKLSTMTSSKHNAAEENPQMGDTSLSRLGEQKEVHGIDAAWNSKGDSGVIVKSSQAGGWDSYIEGKDPGWSSNTTDTTTGGAGADDSGWNPPTKSDAGADGGWGCDPRAGGTGWGTETKPGGEWVGSDSGWGAPAKPDAVADGGWGADPRADNTGWGAAPKPGGGAGADDSGWGPAPKLDPVTDGGWGSNPRPDDAGWGAAPECSGLQDGGWGSPSGQGTSADGFGGVPAKGQDAECSEGWGWDSAPRQGAHRGGRQGPRGRGGRGGRGRSFPPGASPIAAAEQALEKLSLSGGFCSDPSIWQSFIEKASLISKTALANILQFWLQEEFQEDWPFIVTAQPPWDFEDVLNVYDKHFGRKLPLRVRAQVKENLLGALKLRRRDSGSAEVAIKFVQTARELLYSTPPPKPNPAADVVEAEAADGSKIEPVTYSQVSEGLRESRVEMDQVLSEMVSAVELSGGGSGFGGSRGGWDSGPRGPGGSGDWGSRGGHMERNGSGQWGSHGGAGGRRGGGSEWGRGPEAGGRSGWGLQSRGGRARGRGRRQAEVGALGQDPDGWGQDWVGGQGDWNVAGLGRGFSQGRGRGRGRGSRDSVPKDEYGIGGDSGPGFDLPADTGVDPKLVQPGTELHAALTRILNGYAATQQGEGWNSQMESLAAIQGDSFAGWDNSARRGYRGGRGRSGPGGRMYGGAEPGMQQIGVLDGDGSVPRAGLRPRLSGGVAGGSGRHNGGLIGWGAGGTGQETPGERVDGWGEAGVGLGYNGQAGGADWGLRDELLAHVLSGSKREGATAIDSASAAMLSMSPLVASDAGAAILGMSGGWESQGVSAPVHAANMLPGLTTSDLQHLVMSSIDGDGWDAPGDQKTDAGWQ</sequence>
<reference evidence="2" key="1">
    <citation type="submission" date="2020-12" db="EMBL/GenBank/DDBJ databases">
        <authorList>
            <person name="Iha C."/>
        </authorList>
    </citation>
    <scope>NUCLEOTIDE SEQUENCE</scope>
</reference>
<feature type="compositionally biased region" description="Gly residues" evidence="1">
    <location>
        <begin position="144"/>
        <end position="159"/>
    </location>
</feature>
<evidence type="ECO:0000256" key="1">
    <source>
        <dbReference type="SAM" id="MobiDB-lite"/>
    </source>
</evidence>
<dbReference type="EMBL" id="CAJHUC010002642">
    <property type="protein sequence ID" value="CAD7704117.1"/>
    <property type="molecule type" value="Genomic_DNA"/>
</dbReference>
<feature type="region of interest" description="Disordered" evidence="1">
    <location>
        <begin position="100"/>
        <end position="322"/>
    </location>
</feature>